<dbReference type="Pfam" id="PF00162">
    <property type="entry name" value="PGK"/>
    <property type="match status" value="1"/>
</dbReference>
<keyword evidence="9" id="KW-0460">Magnesium</keyword>
<feature type="domain" description="Cyclic nucleotide-binding" evidence="12">
    <location>
        <begin position="292"/>
        <end position="412"/>
    </location>
</feature>
<evidence type="ECO:0000256" key="1">
    <source>
        <dbReference type="ARBA" id="ARBA00000642"/>
    </source>
</evidence>
<evidence type="ECO:0000256" key="2">
    <source>
        <dbReference type="ARBA" id="ARBA00001946"/>
    </source>
</evidence>
<keyword evidence="6" id="KW-0547">Nucleotide-binding</keyword>
<dbReference type="EC" id="2.7.2.3" evidence="4"/>
<dbReference type="Gene3D" id="3.40.50.1260">
    <property type="entry name" value="Phosphoglycerate kinase, N-terminal domain"/>
    <property type="match status" value="1"/>
</dbReference>
<dbReference type="AlphaFoldDB" id="A0AAW0F9I1"/>
<evidence type="ECO:0000256" key="4">
    <source>
        <dbReference type="ARBA" id="ARBA00013061"/>
    </source>
</evidence>
<dbReference type="CDD" id="cd00038">
    <property type="entry name" value="CAP_ED"/>
    <property type="match status" value="1"/>
</dbReference>
<feature type="region of interest" description="Disordered" evidence="10">
    <location>
        <begin position="130"/>
        <end position="166"/>
    </location>
</feature>
<dbReference type="GO" id="GO:0004618">
    <property type="term" value="F:phosphoglycerate kinase activity"/>
    <property type="evidence" value="ECO:0007669"/>
    <property type="project" value="UniProtKB-EC"/>
</dbReference>
<dbReference type="InterPro" id="IPR018490">
    <property type="entry name" value="cNMP-bd_dom_sf"/>
</dbReference>
<dbReference type="InterPro" id="IPR015824">
    <property type="entry name" value="Phosphoglycerate_kinase_N"/>
</dbReference>
<comment type="caution">
    <text evidence="13">The sequence shown here is derived from an EMBL/GenBank/DDBJ whole genome shotgun (WGS) entry which is preliminary data.</text>
</comment>
<keyword evidence="5" id="KW-0808">Transferase</keyword>
<sequence length="672" mass="73420">MERELAFYSKLLSHPARPLAVLVGGSDIVRKLRLLRSLAERVDRIFIIGAVAFPFLVARGYHVGKGYETGDKELRIGAVSSTPLSSSIVGRDSVASSRPCSQYAAEVLQICQENNVDVVLPIDHVVVADPEIMSSSPPPPPSSSNGEHAGGRHRAPVQEVSSPSVPPDMYSVDCGAETLNLFMRSLRGCRTLIWTGMLGWASKGFVTGTESFATRLASTDVSAVLAGHHTALLALRTGIEDKVFHVSGGGLASLEFLLGGSLPGIEALTDVAAPVDPKTYISVNELLQSLPLFAGCNSHQLRIVARKFIRRTHGEGDYIAHRGDRHVRMTLVSRGGLVARYGEEYSSAPSRYIGKGQTVGMYEFITQAPSMETVRAALPDTVTYQLSSFALTDLLNGYPDLAVQLFQNISEPLRHVVNADYNRQQMPVQVAWRNSCRTRVPQPGTIPPSASLWEDVVQDAAIAVALQRLTMTFTPYVPALGDADPLALEGTPSVLYGGLLQRLQQHKFLPCSISISVLRNLIYHWTVRWKHSPAIAAVVSAVAVAPLRVWSYGIMYCDMNFKIVLEEAVCGAVASAAPATAYRCVLSLQEKYERKTQRQMGTALQLSLMALVKVLLGIVLFPVIYQRNFIYTQPTASSFWKAEAFRAYELKQAIAVLLRYTVHKCLKKLNAA</sequence>
<evidence type="ECO:0000256" key="10">
    <source>
        <dbReference type="SAM" id="MobiDB-lite"/>
    </source>
</evidence>
<dbReference type="InterPro" id="IPR001576">
    <property type="entry name" value="Phosphoglycerate_kinase"/>
</dbReference>
<dbReference type="GO" id="GO:0006096">
    <property type="term" value="P:glycolytic process"/>
    <property type="evidence" value="ECO:0007669"/>
    <property type="project" value="InterPro"/>
</dbReference>
<evidence type="ECO:0000256" key="9">
    <source>
        <dbReference type="ARBA" id="ARBA00022842"/>
    </source>
</evidence>
<reference evidence="13 14" key="1">
    <citation type="journal article" date="2021" name="MBio">
        <title>A New Model Trypanosomatid, Novymonas esmeraldas: Genomic Perception of Its 'Candidatus Pandoraea novymonadis' Endosymbiont.</title>
        <authorList>
            <person name="Zakharova A."/>
            <person name="Saura A."/>
            <person name="Butenko A."/>
            <person name="Podesvova L."/>
            <person name="Warmusova S."/>
            <person name="Kostygov A.Y."/>
            <person name="Nenarokova A."/>
            <person name="Lukes J."/>
            <person name="Opperdoes F.R."/>
            <person name="Yurchenko V."/>
        </authorList>
    </citation>
    <scope>NUCLEOTIDE SEQUENCE [LARGE SCALE GENOMIC DNA]</scope>
    <source>
        <strain evidence="13 14">E262AT.01</strain>
    </source>
</reference>
<evidence type="ECO:0000256" key="3">
    <source>
        <dbReference type="ARBA" id="ARBA00008982"/>
    </source>
</evidence>
<dbReference type="SUPFAM" id="SSF51206">
    <property type="entry name" value="cAMP-binding domain-like"/>
    <property type="match status" value="1"/>
</dbReference>
<dbReference type="EMBL" id="JAECZO010000014">
    <property type="protein sequence ID" value="KAK7201327.1"/>
    <property type="molecule type" value="Genomic_DNA"/>
</dbReference>
<evidence type="ECO:0000313" key="14">
    <source>
        <dbReference type="Proteomes" id="UP001430356"/>
    </source>
</evidence>
<evidence type="ECO:0000256" key="6">
    <source>
        <dbReference type="ARBA" id="ARBA00022741"/>
    </source>
</evidence>
<evidence type="ECO:0000256" key="5">
    <source>
        <dbReference type="ARBA" id="ARBA00022679"/>
    </source>
</evidence>
<evidence type="ECO:0000313" key="13">
    <source>
        <dbReference type="EMBL" id="KAK7201327.1"/>
    </source>
</evidence>
<dbReference type="GO" id="GO:0006094">
    <property type="term" value="P:gluconeogenesis"/>
    <property type="evidence" value="ECO:0007669"/>
    <property type="project" value="TreeGrafter"/>
</dbReference>
<keyword evidence="11" id="KW-0472">Membrane</keyword>
<keyword evidence="11" id="KW-1133">Transmembrane helix</keyword>
<organism evidence="13 14">
    <name type="scientific">Novymonas esmeraldas</name>
    <dbReference type="NCBI Taxonomy" id="1808958"/>
    <lineage>
        <taxon>Eukaryota</taxon>
        <taxon>Discoba</taxon>
        <taxon>Euglenozoa</taxon>
        <taxon>Kinetoplastea</taxon>
        <taxon>Metakinetoplastina</taxon>
        <taxon>Trypanosomatida</taxon>
        <taxon>Trypanosomatidae</taxon>
        <taxon>Novymonas</taxon>
    </lineage>
</organism>
<dbReference type="SUPFAM" id="SSF53748">
    <property type="entry name" value="Phosphoglycerate kinase"/>
    <property type="match status" value="1"/>
</dbReference>
<dbReference type="GO" id="GO:0005829">
    <property type="term" value="C:cytosol"/>
    <property type="evidence" value="ECO:0007669"/>
    <property type="project" value="TreeGrafter"/>
</dbReference>
<dbReference type="GO" id="GO:0005524">
    <property type="term" value="F:ATP binding"/>
    <property type="evidence" value="ECO:0007669"/>
    <property type="project" value="UniProtKB-KW"/>
</dbReference>
<name>A0AAW0F9I1_9TRYP</name>
<keyword evidence="7 13" id="KW-0418">Kinase</keyword>
<comment type="catalytic activity">
    <reaction evidence="1">
        <text>(2R)-3-phosphoglycerate + ATP = (2R)-3-phospho-glyceroyl phosphate + ADP</text>
        <dbReference type="Rhea" id="RHEA:14801"/>
        <dbReference type="ChEBI" id="CHEBI:30616"/>
        <dbReference type="ChEBI" id="CHEBI:57604"/>
        <dbReference type="ChEBI" id="CHEBI:58272"/>
        <dbReference type="ChEBI" id="CHEBI:456216"/>
        <dbReference type="EC" id="2.7.2.3"/>
    </reaction>
</comment>
<keyword evidence="14" id="KW-1185">Reference proteome</keyword>
<dbReference type="InterPro" id="IPR014710">
    <property type="entry name" value="RmlC-like_jellyroll"/>
</dbReference>
<feature type="transmembrane region" description="Helical" evidence="11">
    <location>
        <begin position="603"/>
        <end position="625"/>
    </location>
</feature>
<accession>A0AAW0F9I1</accession>
<comment type="similarity">
    <text evidence="3">Belongs to the phosphoglycerate kinase family.</text>
</comment>
<evidence type="ECO:0000256" key="8">
    <source>
        <dbReference type="ARBA" id="ARBA00022840"/>
    </source>
</evidence>
<protein>
    <recommendedName>
        <fullName evidence="4">phosphoglycerate kinase</fullName>
        <ecNumber evidence="4">2.7.2.3</ecNumber>
    </recommendedName>
</protein>
<evidence type="ECO:0000259" key="12">
    <source>
        <dbReference type="PROSITE" id="PS50042"/>
    </source>
</evidence>
<keyword evidence="11" id="KW-0812">Transmembrane</keyword>
<proteinExistence type="inferred from homology"/>
<dbReference type="GO" id="GO:0043531">
    <property type="term" value="F:ADP binding"/>
    <property type="evidence" value="ECO:0007669"/>
    <property type="project" value="TreeGrafter"/>
</dbReference>
<evidence type="ECO:0000256" key="11">
    <source>
        <dbReference type="SAM" id="Phobius"/>
    </source>
</evidence>
<keyword evidence="8" id="KW-0067">ATP-binding</keyword>
<dbReference type="PANTHER" id="PTHR11406">
    <property type="entry name" value="PHOSPHOGLYCERATE KINASE"/>
    <property type="match status" value="1"/>
</dbReference>
<gene>
    <name evidence="13" type="ORF">NESM_000194900</name>
</gene>
<dbReference type="PANTHER" id="PTHR11406:SF23">
    <property type="entry name" value="PHOSPHOGLYCERATE KINASE 1, CHLOROPLASTIC-RELATED"/>
    <property type="match status" value="1"/>
</dbReference>
<evidence type="ECO:0000256" key="7">
    <source>
        <dbReference type="ARBA" id="ARBA00022777"/>
    </source>
</evidence>
<dbReference type="Gene3D" id="2.60.120.10">
    <property type="entry name" value="Jelly Rolls"/>
    <property type="match status" value="1"/>
</dbReference>
<dbReference type="PROSITE" id="PS50042">
    <property type="entry name" value="CNMP_BINDING_3"/>
    <property type="match status" value="1"/>
</dbReference>
<comment type="cofactor">
    <cofactor evidence="2">
        <name>Mg(2+)</name>
        <dbReference type="ChEBI" id="CHEBI:18420"/>
    </cofactor>
</comment>
<dbReference type="InterPro" id="IPR036043">
    <property type="entry name" value="Phosphoglycerate_kinase_sf"/>
</dbReference>
<dbReference type="InterPro" id="IPR000595">
    <property type="entry name" value="cNMP-bd_dom"/>
</dbReference>
<dbReference type="Proteomes" id="UP001430356">
    <property type="component" value="Unassembled WGS sequence"/>
</dbReference>